<accession>A0A0C5CDI8</accession>
<dbReference type="Gene3D" id="3.30.1860.10">
    <property type="entry name" value="uncharacterized conserved protein from methanopyrus kandleri domain like"/>
    <property type="match status" value="1"/>
</dbReference>
<protein>
    <recommendedName>
        <fullName evidence="3">DUF424 domain-containing protein</fullName>
    </recommendedName>
</protein>
<dbReference type="STRING" id="1582439.NPIRD3C_2072"/>
<dbReference type="EMBL" id="CP010868">
    <property type="protein sequence ID" value="AJM93282.1"/>
    <property type="molecule type" value="Genomic_DNA"/>
</dbReference>
<dbReference type="Proteomes" id="UP000032027">
    <property type="component" value="Chromosome"/>
</dbReference>
<reference evidence="1 2" key="3">
    <citation type="journal article" date="2019" name="Int. J. Syst. Evol. Microbiol.">
        <title>Nitrosopumilus adriaticus sp. nov. and Nitrosopumilus piranensis sp. nov., two ammonia-oxidizing archaea from the Adriatic Sea and members of the class Nitrososphaeria.</title>
        <authorList>
            <person name="Bayer B."/>
            <person name="Vojvoda J."/>
            <person name="Reinthaler T."/>
            <person name="Reyes C."/>
            <person name="Pinto M."/>
            <person name="Herndl G.J."/>
        </authorList>
    </citation>
    <scope>NUCLEOTIDE SEQUENCE [LARGE SCALE GENOMIC DNA]</scope>
    <source>
        <strain evidence="1 2">D3C</strain>
    </source>
</reference>
<dbReference type="KEGG" id="nid:NPIRD3C_2072"/>
<proteinExistence type="predicted"/>
<dbReference type="AlphaFoldDB" id="A0A0C5CDI8"/>
<sequence>MPFAVRQTDYQKNPMLNICDAELLGKTIVEGELNMHISESYYGERFVDKEEAEVLLKNSAIINMVGNETISLSIDLGVGSENGVKKISGVPFLIVFKM</sequence>
<reference evidence="2" key="1">
    <citation type="submission" date="2015-02" db="EMBL/GenBank/DDBJ databases">
        <title>Characterization of two novel Thaumarchaeota isolated from the Northern Adriatic Sea.</title>
        <authorList>
            <person name="Bayer B."/>
            <person name="Vojvoda J."/>
            <person name="Offre P."/>
            <person name="Srivastava A."/>
            <person name="Elisabeth N."/>
            <person name="Garcia J.A.L."/>
            <person name="Schleper C."/>
            <person name="Herndl G.J."/>
        </authorList>
    </citation>
    <scope>NUCLEOTIDE SEQUENCE [LARGE SCALE GENOMIC DNA]</scope>
    <source>
        <strain evidence="2">D3C</strain>
    </source>
</reference>
<evidence type="ECO:0008006" key="3">
    <source>
        <dbReference type="Google" id="ProtNLM"/>
    </source>
</evidence>
<reference evidence="1 2" key="2">
    <citation type="journal article" date="2016" name="ISME J.">
        <title>Physiological and genomic characterization of two novel marine thaumarchaeal strains indicates niche differentiation.</title>
        <authorList>
            <person name="Bayer B."/>
            <person name="Vojvoda J."/>
            <person name="Offre P."/>
            <person name="Alves R.J."/>
            <person name="Elisabeth N.H."/>
            <person name="Garcia J.A."/>
            <person name="Volland J.M."/>
            <person name="Srivastava A."/>
            <person name="Schleper C."/>
            <person name="Herndl G.J."/>
        </authorList>
    </citation>
    <scope>NUCLEOTIDE SEQUENCE [LARGE SCALE GENOMIC DNA]</scope>
    <source>
        <strain evidence="1 2">D3C</strain>
    </source>
</reference>
<dbReference type="Pfam" id="PF04242">
    <property type="entry name" value="DUF424"/>
    <property type="match status" value="1"/>
</dbReference>
<organism evidence="1 2">
    <name type="scientific">Nitrosopumilus piranensis</name>
    <dbReference type="NCBI Taxonomy" id="1582439"/>
    <lineage>
        <taxon>Archaea</taxon>
        <taxon>Nitrososphaerota</taxon>
        <taxon>Nitrososphaeria</taxon>
        <taxon>Nitrosopumilales</taxon>
        <taxon>Nitrosopumilaceae</taxon>
        <taxon>Nitrosopumilus</taxon>
    </lineage>
</organism>
<dbReference type="InterPro" id="IPR007355">
    <property type="entry name" value="DUF424"/>
</dbReference>
<dbReference type="PATRIC" id="fig|1582439.9.peg.2146"/>
<gene>
    <name evidence="1" type="ORF">NPIRD3C_2072</name>
</gene>
<dbReference type="RefSeq" id="WP_148703978.1">
    <property type="nucleotide sequence ID" value="NZ_CP010868.1"/>
</dbReference>
<evidence type="ECO:0000313" key="2">
    <source>
        <dbReference type="Proteomes" id="UP000032027"/>
    </source>
</evidence>
<keyword evidence="2" id="KW-1185">Reference proteome</keyword>
<name>A0A0C5CDI8_9ARCH</name>
<dbReference type="HOGENOM" id="CLU_174522_2_0_2"/>
<evidence type="ECO:0000313" key="1">
    <source>
        <dbReference type="EMBL" id="AJM93282.1"/>
    </source>
</evidence>
<dbReference type="OrthoDB" id="18015at2157"/>
<dbReference type="GeneID" id="41601147"/>